<keyword evidence="8" id="KW-1185">Reference proteome</keyword>
<dbReference type="Gene3D" id="3.30.40.10">
    <property type="entry name" value="Zinc/RING finger domain, C3HC4 (zinc finger)"/>
    <property type="match status" value="1"/>
</dbReference>
<name>A0A6G1IWC3_9PLEO</name>
<evidence type="ECO:0000256" key="1">
    <source>
        <dbReference type="ARBA" id="ARBA00022723"/>
    </source>
</evidence>
<dbReference type="OrthoDB" id="3946635at2759"/>
<dbReference type="SMART" id="SM00184">
    <property type="entry name" value="RING"/>
    <property type="match status" value="1"/>
</dbReference>
<reference evidence="7" key="1">
    <citation type="journal article" date="2020" name="Stud. Mycol.">
        <title>101 Dothideomycetes genomes: a test case for predicting lifestyles and emergence of pathogens.</title>
        <authorList>
            <person name="Haridas S."/>
            <person name="Albert R."/>
            <person name="Binder M."/>
            <person name="Bloem J."/>
            <person name="Labutti K."/>
            <person name="Salamov A."/>
            <person name="Andreopoulos B."/>
            <person name="Baker S."/>
            <person name="Barry K."/>
            <person name="Bills G."/>
            <person name="Bluhm B."/>
            <person name="Cannon C."/>
            <person name="Castanera R."/>
            <person name="Culley D."/>
            <person name="Daum C."/>
            <person name="Ezra D."/>
            <person name="Gonzalez J."/>
            <person name="Henrissat B."/>
            <person name="Kuo A."/>
            <person name="Liang C."/>
            <person name="Lipzen A."/>
            <person name="Lutzoni F."/>
            <person name="Magnuson J."/>
            <person name="Mondo S."/>
            <person name="Nolan M."/>
            <person name="Ohm R."/>
            <person name="Pangilinan J."/>
            <person name="Park H.-J."/>
            <person name="Ramirez L."/>
            <person name="Alfaro M."/>
            <person name="Sun H."/>
            <person name="Tritt A."/>
            <person name="Yoshinaga Y."/>
            <person name="Zwiers L.-H."/>
            <person name="Turgeon B."/>
            <person name="Goodwin S."/>
            <person name="Spatafora J."/>
            <person name="Crous P."/>
            <person name="Grigoriev I."/>
        </authorList>
    </citation>
    <scope>NUCLEOTIDE SEQUENCE</scope>
    <source>
        <strain evidence="7">CBS 122367</strain>
    </source>
</reference>
<dbReference type="InterPro" id="IPR017907">
    <property type="entry name" value="Znf_RING_CS"/>
</dbReference>
<keyword evidence="1" id="KW-0479">Metal-binding</keyword>
<dbReference type="Pfam" id="PF13639">
    <property type="entry name" value="zf-RING_2"/>
    <property type="match status" value="1"/>
</dbReference>
<dbReference type="PROSITE" id="PS00518">
    <property type="entry name" value="ZF_RING_1"/>
    <property type="match status" value="1"/>
</dbReference>
<dbReference type="EMBL" id="MU005587">
    <property type="protein sequence ID" value="KAF2682554.1"/>
    <property type="molecule type" value="Genomic_DNA"/>
</dbReference>
<dbReference type="SUPFAM" id="SSF57850">
    <property type="entry name" value="RING/U-box"/>
    <property type="match status" value="1"/>
</dbReference>
<feature type="signal peptide" evidence="5">
    <location>
        <begin position="1"/>
        <end position="21"/>
    </location>
</feature>
<dbReference type="InterPro" id="IPR013083">
    <property type="entry name" value="Znf_RING/FYVE/PHD"/>
</dbReference>
<dbReference type="AlphaFoldDB" id="A0A6G1IWC3"/>
<organism evidence="7 8">
    <name type="scientific">Lentithecium fluviatile CBS 122367</name>
    <dbReference type="NCBI Taxonomy" id="1168545"/>
    <lineage>
        <taxon>Eukaryota</taxon>
        <taxon>Fungi</taxon>
        <taxon>Dikarya</taxon>
        <taxon>Ascomycota</taxon>
        <taxon>Pezizomycotina</taxon>
        <taxon>Dothideomycetes</taxon>
        <taxon>Pleosporomycetidae</taxon>
        <taxon>Pleosporales</taxon>
        <taxon>Massarineae</taxon>
        <taxon>Lentitheciaceae</taxon>
        <taxon>Lentithecium</taxon>
    </lineage>
</organism>
<evidence type="ECO:0000256" key="3">
    <source>
        <dbReference type="ARBA" id="ARBA00022833"/>
    </source>
</evidence>
<keyword evidence="5" id="KW-0732">Signal</keyword>
<feature type="chain" id="PRO_5026328201" description="RING-type domain-containing protein" evidence="5">
    <location>
        <begin position="22"/>
        <end position="281"/>
    </location>
</feature>
<evidence type="ECO:0000313" key="7">
    <source>
        <dbReference type="EMBL" id="KAF2682554.1"/>
    </source>
</evidence>
<evidence type="ECO:0000259" key="6">
    <source>
        <dbReference type="PROSITE" id="PS50089"/>
    </source>
</evidence>
<evidence type="ECO:0000256" key="2">
    <source>
        <dbReference type="ARBA" id="ARBA00022771"/>
    </source>
</evidence>
<protein>
    <recommendedName>
        <fullName evidence="6">RING-type domain-containing protein</fullName>
    </recommendedName>
</protein>
<evidence type="ECO:0000313" key="8">
    <source>
        <dbReference type="Proteomes" id="UP000799291"/>
    </source>
</evidence>
<keyword evidence="2 4" id="KW-0863">Zinc-finger</keyword>
<proteinExistence type="predicted"/>
<sequence>MSCFTSQLSFVLNGLTNVSSASDDNEECSICCHSYRSHGPDSDEEDMEEPMQLPCSHSFCLNCILRWTEDANTCPNCRAILFESPSRHKRSLRYSDDTTSTELIEETSLEPITNWEQLWYGLMGIGPAHSRLDGFNDHLSLARAPYARERPFFRRPQNVHSTTPSVRTRTILSSHATSPPGVPHNAPTFYYAKQVNIQITIIPSRCMPFAEPKCMSPVSKPLSNLKGDLMEDEIADPDIDMIDLAESHNQWMSEFASETNSDSVNVMDGLEFHPFDLGRLE</sequence>
<accession>A0A6G1IWC3</accession>
<dbReference type="InterPro" id="IPR001841">
    <property type="entry name" value="Znf_RING"/>
</dbReference>
<feature type="domain" description="RING-type" evidence="6">
    <location>
        <begin position="28"/>
        <end position="78"/>
    </location>
</feature>
<evidence type="ECO:0000256" key="5">
    <source>
        <dbReference type="SAM" id="SignalP"/>
    </source>
</evidence>
<keyword evidence="3" id="KW-0862">Zinc</keyword>
<dbReference type="GO" id="GO:0008270">
    <property type="term" value="F:zinc ion binding"/>
    <property type="evidence" value="ECO:0007669"/>
    <property type="project" value="UniProtKB-KW"/>
</dbReference>
<dbReference type="PROSITE" id="PS50089">
    <property type="entry name" value="ZF_RING_2"/>
    <property type="match status" value="1"/>
</dbReference>
<gene>
    <name evidence="7" type="ORF">K458DRAFT_391050</name>
</gene>
<evidence type="ECO:0000256" key="4">
    <source>
        <dbReference type="PROSITE-ProRule" id="PRU00175"/>
    </source>
</evidence>
<dbReference type="Proteomes" id="UP000799291">
    <property type="component" value="Unassembled WGS sequence"/>
</dbReference>